<organism evidence="2 3">
    <name type="scientific">Clitoria ternatea</name>
    <name type="common">Butterfly pea</name>
    <dbReference type="NCBI Taxonomy" id="43366"/>
    <lineage>
        <taxon>Eukaryota</taxon>
        <taxon>Viridiplantae</taxon>
        <taxon>Streptophyta</taxon>
        <taxon>Embryophyta</taxon>
        <taxon>Tracheophyta</taxon>
        <taxon>Spermatophyta</taxon>
        <taxon>Magnoliopsida</taxon>
        <taxon>eudicotyledons</taxon>
        <taxon>Gunneridae</taxon>
        <taxon>Pentapetalae</taxon>
        <taxon>rosids</taxon>
        <taxon>fabids</taxon>
        <taxon>Fabales</taxon>
        <taxon>Fabaceae</taxon>
        <taxon>Papilionoideae</taxon>
        <taxon>50 kb inversion clade</taxon>
        <taxon>NPAAA clade</taxon>
        <taxon>indigoferoid/millettioid clade</taxon>
        <taxon>Phaseoleae</taxon>
        <taxon>Clitoria</taxon>
    </lineage>
</organism>
<evidence type="ECO:0000313" key="3">
    <source>
        <dbReference type="Proteomes" id="UP001359559"/>
    </source>
</evidence>
<proteinExistence type="predicted"/>
<dbReference type="GO" id="GO:0004378">
    <property type="term" value="F:GDP-Man:Man(1)GlcNAc(2)-PP-Dol alpha-1,3-mannosyltransferase activity"/>
    <property type="evidence" value="ECO:0007669"/>
    <property type="project" value="InterPro"/>
</dbReference>
<dbReference type="AlphaFoldDB" id="A0AAN9JQM9"/>
<protein>
    <submittedName>
        <fullName evidence="2">Uncharacterized protein</fullName>
    </submittedName>
</protein>
<comment type="caution">
    <text evidence="2">The sequence shown here is derived from an EMBL/GenBank/DDBJ whole genome shotgun (WGS) entry which is preliminary data.</text>
</comment>
<dbReference type="EMBL" id="JAYKXN010000003">
    <property type="protein sequence ID" value="KAK7302549.1"/>
    <property type="molecule type" value="Genomic_DNA"/>
</dbReference>
<name>A0AAN9JQM9_CLITE</name>
<evidence type="ECO:0000256" key="1">
    <source>
        <dbReference type="ARBA" id="ARBA00022679"/>
    </source>
</evidence>
<dbReference type="GO" id="GO:0012505">
    <property type="term" value="C:endomembrane system"/>
    <property type="evidence" value="ECO:0007669"/>
    <property type="project" value="TreeGrafter"/>
</dbReference>
<accession>A0AAN9JQM9</accession>
<dbReference type="PANTHER" id="PTHR45918:SF1">
    <property type="entry name" value="ALPHA-1,3_1,6-MANNOSYLTRANSFERASE ALG2"/>
    <property type="match status" value="1"/>
</dbReference>
<sequence length="87" mass="9798">MQLAISAFIMLHSSEGVLKHNDITDATLTIEGGFDKRLKENVENLEELKDLTEKERVSNKIRFILSCSTAERNALLSKCLCHLHTKG</sequence>
<reference evidence="2 3" key="1">
    <citation type="submission" date="2024-01" db="EMBL/GenBank/DDBJ databases">
        <title>The genomes of 5 underutilized Papilionoideae crops provide insights into root nodulation and disease resistance.</title>
        <authorList>
            <person name="Yuan L."/>
        </authorList>
    </citation>
    <scope>NUCLEOTIDE SEQUENCE [LARGE SCALE GENOMIC DNA]</scope>
    <source>
        <strain evidence="2">LY-2023</strain>
        <tissue evidence="2">Leaf</tissue>
    </source>
</reference>
<dbReference type="Proteomes" id="UP001359559">
    <property type="component" value="Unassembled WGS sequence"/>
</dbReference>
<keyword evidence="1" id="KW-0808">Transferase</keyword>
<gene>
    <name evidence="2" type="ORF">RJT34_13441</name>
</gene>
<keyword evidence="3" id="KW-1185">Reference proteome</keyword>
<dbReference type="PANTHER" id="PTHR45918">
    <property type="entry name" value="ALPHA-1,3/1,6-MANNOSYLTRANSFERASE ALG2"/>
    <property type="match status" value="1"/>
</dbReference>
<dbReference type="InterPro" id="IPR027054">
    <property type="entry name" value="ALG2"/>
</dbReference>
<evidence type="ECO:0000313" key="2">
    <source>
        <dbReference type="EMBL" id="KAK7302549.1"/>
    </source>
</evidence>